<name>A0ABX0GZV6_9ACTN</name>
<feature type="transmembrane region" description="Helical" evidence="1">
    <location>
        <begin position="6"/>
        <end position="30"/>
    </location>
</feature>
<protein>
    <submittedName>
        <fullName evidence="2">Acyl-CoA dehydrogenase</fullName>
    </submittedName>
</protein>
<organism evidence="2 3">
    <name type="scientific">Motilibacter deserti</name>
    <dbReference type="NCBI Taxonomy" id="2714956"/>
    <lineage>
        <taxon>Bacteria</taxon>
        <taxon>Bacillati</taxon>
        <taxon>Actinomycetota</taxon>
        <taxon>Actinomycetes</taxon>
        <taxon>Motilibacterales</taxon>
        <taxon>Motilibacteraceae</taxon>
        <taxon>Motilibacter</taxon>
    </lineage>
</organism>
<keyword evidence="1" id="KW-1133">Transmembrane helix</keyword>
<dbReference type="EMBL" id="JAANNP010000093">
    <property type="protein sequence ID" value="NHC16103.1"/>
    <property type="molecule type" value="Genomic_DNA"/>
</dbReference>
<reference evidence="2 3" key="1">
    <citation type="submission" date="2020-03" db="EMBL/GenBank/DDBJ databases">
        <title>Two novel Motilibacter sp.</title>
        <authorList>
            <person name="Liu S."/>
        </authorList>
    </citation>
    <scope>NUCLEOTIDE SEQUENCE [LARGE SCALE GENOMIC DNA]</scope>
    <source>
        <strain evidence="2 3">E257</strain>
    </source>
</reference>
<dbReference type="Proteomes" id="UP000800981">
    <property type="component" value="Unassembled WGS sequence"/>
</dbReference>
<evidence type="ECO:0000256" key="1">
    <source>
        <dbReference type="SAM" id="Phobius"/>
    </source>
</evidence>
<evidence type="ECO:0000313" key="2">
    <source>
        <dbReference type="EMBL" id="NHC16103.1"/>
    </source>
</evidence>
<feature type="non-terminal residue" evidence="2">
    <location>
        <position position="1"/>
    </location>
</feature>
<keyword evidence="3" id="KW-1185">Reference proteome</keyword>
<evidence type="ECO:0000313" key="3">
    <source>
        <dbReference type="Proteomes" id="UP000800981"/>
    </source>
</evidence>
<comment type="caution">
    <text evidence="2">The sequence shown here is derived from an EMBL/GenBank/DDBJ whole genome shotgun (WGS) entry which is preliminary data.</text>
</comment>
<proteinExistence type="predicted"/>
<keyword evidence="1" id="KW-0812">Transmembrane</keyword>
<gene>
    <name evidence="2" type="ORF">G9H71_20155</name>
</gene>
<sequence>GSMDPIVTMGFVWFAVLMGATYSGVLTSVVELASEGARRKASSPTGPVAPLVGSAAREVLALTGATQWLARAWEEGHLSPDAALAAAMGVRATASSVRDRVFSALAPVIGSRLYTSGQQAAALALDSLAVHHHPPALLVCDTGVGAACLGAPITFELEK</sequence>
<keyword evidence="1" id="KW-0472">Membrane</keyword>
<accession>A0ABX0GZV6</accession>